<dbReference type="EMBL" id="KL217955">
    <property type="protein sequence ID" value="KFP00645.1"/>
    <property type="molecule type" value="Genomic_DNA"/>
</dbReference>
<dbReference type="InterPro" id="IPR027884">
    <property type="entry name" value="DUF4614"/>
</dbReference>
<accession>A0A091HZL9</accession>
<dbReference type="PANTHER" id="PTHR22409:SF2">
    <property type="entry name" value="CHROMOSOME 19 OPEN READING FRAME 44"/>
    <property type="match status" value="1"/>
</dbReference>
<feature type="domain" description="DUF4614" evidence="2">
    <location>
        <begin position="2"/>
        <end position="84"/>
    </location>
</feature>
<evidence type="ECO:0000256" key="1">
    <source>
        <dbReference type="SAM" id="MobiDB-lite"/>
    </source>
</evidence>
<dbReference type="PANTHER" id="PTHR22409">
    <property type="entry name" value="CHROMOSOME 19 OPEN READING FRAME 44"/>
    <property type="match status" value="1"/>
</dbReference>
<keyword evidence="4" id="KW-1185">Reference proteome</keyword>
<sequence>ISEGHSGSCTSSGDHPPSASPVREQCERVHRKRVKETAVQTVDLPFTSCWSQTNTAAAPDPPVGSSYVDPVPIASHIISMDTVEGTEKH</sequence>
<organism evidence="3 4">
    <name type="scientific">Calypte anna</name>
    <name type="common">Anna's hummingbird</name>
    <name type="synonym">Archilochus anna</name>
    <dbReference type="NCBI Taxonomy" id="9244"/>
    <lineage>
        <taxon>Eukaryota</taxon>
        <taxon>Metazoa</taxon>
        <taxon>Chordata</taxon>
        <taxon>Craniata</taxon>
        <taxon>Vertebrata</taxon>
        <taxon>Euteleostomi</taxon>
        <taxon>Archelosauria</taxon>
        <taxon>Archosauria</taxon>
        <taxon>Dinosauria</taxon>
        <taxon>Saurischia</taxon>
        <taxon>Theropoda</taxon>
        <taxon>Coelurosauria</taxon>
        <taxon>Aves</taxon>
        <taxon>Neognathae</taxon>
        <taxon>Neoaves</taxon>
        <taxon>Strisores</taxon>
        <taxon>Apodiformes</taxon>
        <taxon>Trochilidae</taxon>
        <taxon>Calypte</taxon>
    </lineage>
</organism>
<dbReference type="Proteomes" id="UP000054308">
    <property type="component" value="Unassembled WGS sequence"/>
</dbReference>
<gene>
    <name evidence="3" type="ORF">N300_08699</name>
</gene>
<dbReference type="Pfam" id="PF15391">
    <property type="entry name" value="DUF4614"/>
    <property type="match status" value="1"/>
</dbReference>
<evidence type="ECO:0000259" key="2">
    <source>
        <dbReference type="Pfam" id="PF15391"/>
    </source>
</evidence>
<dbReference type="InterPro" id="IPR040120">
    <property type="entry name" value="C19orf44-like"/>
</dbReference>
<evidence type="ECO:0000313" key="4">
    <source>
        <dbReference type="Proteomes" id="UP000054308"/>
    </source>
</evidence>
<reference evidence="3 4" key="1">
    <citation type="submission" date="2014-04" db="EMBL/GenBank/DDBJ databases">
        <title>Genome evolution of avian class.</title>
        <authorList>
            <person name="Zhang G."/>
            <person name="Li C."/>
        </authorList>
    </citation>
    <scope>NUCLEOTIDE SEQUENCE [LARGE SCALE GENOMIC DNA]</scope>
    <source>
        <strain evidence="3">BGI_N300</strain>
    </source>
</reference>
<feature type="non-terminal residue" evidence="3">
    <location>
        <position position="89"/>
    </location>
</feature>
<name>A0A091HZL9_CALAN</name>
<dbReference type="AlphaFoldDB" id="A0A091HZL9"/>
<protein>
    <submittedName>
        <fullName evidence="3">Uncharacterized protein C19orf44</fullName>
    </submittedName>
</protein>
<proteinExistence type="predicted"/>
<feature type="non-terminal residue" evidence="3">
    <location>
        <position position="1"/>
    </location>
</feature>
<feature type="region of interest" description="Disordered" evidence="1">
    <location>
        <begin position="1"/>
        <end position="29"/>
    </location>
</feature>
<feature type="compositionally biased region" description="Polar residues" evidence="1">
    <location>
        <begin position="1"/>
        <end position="13"/>
    </location>
</feature>
<evidence type="ECO:0000313" key="3">
    <source>
        <dbReference type="EMBL" id="KFP00645.1"/>
    </source>
</evidence>